<dbReference type="AlphaFoldDB" id="A0A8H3LIJ5"/>
<dbReference type="SUPFAM" id="SSF52047">
    <property type="entry name" value="RNI-like"/>
    <property type="match status" value="1"/>
</dbReference>
<accession>A0A8H3LIJ5</accession>
<dbReference type="Proteomes" id="UP000615446">
    <property type="component" value="Unassembled WGS sequence"/>
</dbReference>
<organism evidence="1 2">
    <name type="scientific">Rhizophagus clarus</name>
    <dbReference type="NCBI Taxonomy" id="94130"/>
    <lineage>
        <taxon>Eukaryota</taxon>
        <taxon>Fungi</taxon>
        <taxon>Fungi incertae sedis</taxon>
        <taxon>Mucoromycota</taxon>
        <taxon>Glomeromycotina</taxon>
        <taxon>Glomeromycetes</taxon>
        <taxon>Glomerales</taxon>
        <taxon>Glomeraceae</taxon>
        <taxon>Rhizophagus</taxon>
    </lineage>
</organism>
<gene>
    <name evidence="1" type="ORF">RCL2_001342600</name>
</gene>
<protein>
    <recommendedName>
        <fullName evidence="3">F-box domain-containing protein</fullName>
    </recommendedName>
</protein>
<evidence type="ECO:0008006" key="3">
    <source>
        <dbReference type="Google" id="ProtNLM"/>
    </source>
</evidence>
<evidence type="ECO:0000313" key="1">
    <source>
        <dbReference type="EMBL" id="GES86370.1"/>
    </source>
</evidence>
<comment type="caution">
    <text evidence="1">The sequence shown here is derived from an EMBL/GenBank/DDBJ whole genome shotgun (WGS) entry which is preliminary data.</text>
</comment>
<name>A0A8H3LIJ5_9GLOM</name>
<reference evidence="1" key="1">
    <citation type="submission" date="2019-10" db="EMBL/GenBank/DDBJ databases">
        <title>Conservation and host-specific expression of non-tandemly repeated heterogenous ribosome RNA gene in arbuscular mycorrhizal fungi.</title>
        <authorList>
            <person name="Maeda T."/>
            <person name="Kobayashi Y."/>
            <person name="Nakagawa T."/>
            <person name="Ezawa T."/>
            <person name="Yamaguchi K."/>
            <person name="Bino T."/>
            <person name="Nishimoto Y."/>
            <person name="Shigenobu S."/>
            <person name="Kawaguchi M."/>
        </authorList>
    </citation>
    <scope>NUCLEOTIDE SEQUENCE</scope>
    <source>
        <strain evidence="1">HR1</strain>
    </source>
</reference>
<dbReference type="OrthoDB" id="2381652at2759"/>
<evidence type="ECO:0000313" key="2">
    <source>
        <dbReference type="Proteomes" id="UP000615446"/>
    </source>
</evidence>
<dbReference type="EMBL" id="BLAL01000160">
    <property type="protein sequence ID" value="GES86370.1"/>
    <property type="molecule type" value="Genomic_DNA"/>
</dbReference>
<proteinExistence type="predicted"/>
<sequence length="484" mass="58222">MSKLNKDVLFLILEEIQDNSEFLFSCLMVNRLWCETTVPVLWRKPWCYSINYRNKKSLYSIITSYLSDNVKEFLTKKGIKVSSKSLAFDYLSFCRSIDVKTIDDIISVRSSTEYKRFLLQEKIYGFLIKKCSEIKYLNICGTYELVYLPEAKNHLESLCELTCDTSIGSKYFYRISHICQQIQRIIIINNNFKDNDGTTKLIEYQKNLKYFEWVDSYNLDNYYDNYAYDIEYPYKIFDILEKHANTLNHFEINLHIFDDYDYTFLNYALLDLHNLKVIKIYSPLLLFDNVDFNEKLEIVTYRNLEILEVESMDIYQVTCIVKNSFYLRELLINEYYVNYSNFIDVSLNFIRTICENCFLIEYLTIPVFPLLESHFIEFEKLLNKCQKLRSLYFRGMHYEKERELEYGKYMSNVLIREASTNLRDIGFTYNIKFSLKDLETFFEKWKGRPAISIYMNNNYFYQDDSYKKLISKYKIEGVIKYINV</sequence>